<feature type="transmembrane region" description="Helical" evidence="30">
    <location>
        <begin position="2039"/>
        <end position="2059"/>
    </location>
</feature>
<dbReference type="SUPFAM" id="SSF50447">
    <property type="entry name" value="Translation proteins"/>
    <property type="match status" value="1"/>
</dbReference>
<keyword evidence="17 27" id="KW-0067">ATP-binding</keyword>
<dbReference type="InterPro" id="IPR029033">
    <property type="entry name" value="His_PPase_superfam"/>
</dbReference>
<evidence type="ECO:0000256" key="5">
    <source>
        <dbReference type="ARBA" id="ARBA00006641"/>
    </source>
</evidence>
<evidence type="ECO:0000256" key="12">
    <source>
        <dbReference type="ARBA" id="ARBA00022692"/>
    </source>
</evidence>
<dbReference type="GO" id="GO:0005829">
    <property type="term" value="C:cytosol"/>
    <property type="evidence" value="ECO:0007669"/>
    <property type="project" value="InterPro"/>
</dbReference>
<dbReference type="Gene3D" id="2.40.30.10">
    <property type="entry name" value="Translation factors"/>
    <property type="match status" value="1"/>
</dbReference>
<feature type="region of interest" description="Disordered" evidence="29">
    <location>
        <begin position="416"/>
        <end position="443"/>
    </location>
</feature>
<dbReference type="PROSITE" id="PS00474">
    <property type="entry name" value="RIBOSOMAL_L3"/>
    <property type="match status" value="1"/>
</dbReference>
<dbReference type="Pfam" id="PF04727">
    <property type="entry name" value="ELMO_CED12"/>
    <property type="match status" value="1"/>
</dbReference>
<reference evidence="34 35" key="1">
    <citation type="journal article" date="2017" name="Mycologia">
        <title>Bifiguratus adelaidae, gen. et sp. nov., a new member of Mucoromycotina in endophytic and soil-dwelling habitats.</title>
        <authorList>
            <person name="Torres-Cruz T.J."/>
            <person name="Billingsley Tobias T.L."/>
            <person name="Almatruk M."/>
            <person name="Hesse C."/>
            <person name="Kuske C.R."/>
            <person name="Desiro A."/>
            <person name="Benucci G.M."/>
            <person name="Bonito G."/>
            <person name="Stajich J.E."/>
            <person name="Dunlap C."/>
            <person name="Arnold A.E."/>
            <person name="Porras-Alfaro A."/>
        </authorList>
    </citation>
    <scope>NUCLEOTIDE SEQUENCE [LARGE SCALE GENOMIC DNA]</scope>
    <source>
        <strain evidence="34 35">AZ0501</strain>
    </source>
</reference>
<evidence type="ECO:0000256" key="1">
    <source>
        <dbReference type="ARBA" id="ARBA00004141"/>
    </source>
</evidence>
<dbReference type="SUPFAM" id="SSF103473">
    <property type="entry name" value="MFS general substrate transporter"/>
    <property type="match status" value="1"/>
</dbReference>
<keyword evidence="18 28" id="KW-0689">Ribosomal protein</keyword>
<feature type="transmembrane region" description="Helical" evidence="30">
    <location>
        <begin position="2172"/>
        <end position="2192"/>
    </location>
</feature>
<comment type="catalytic activity">
    <reaction evidence="24">
        <text>1D-myo-inositol hexakisphosphate + ATP = 1-diphospho-1D-myo-inositol 2,3,4,5,6-pentakisphosphate + ADP</text>
        <dbReference type="Rhea" id="RHEA:37459"/>
        <dbReference type="ChEBI" id="CHEBI:30616"/>
        <dbReference type="ChEBI" id="CHEBI:58130"/>
        <dbReference type="ChEBI" id="CHEBI:74946"/>
        <dbReference type="ChEBI" id="CHEBI:456216"/>
        <dbReference type="EC" id="2.7.4.24"/>
    </reaction>
    <physiologicalReaction direction="left-to-right" evidence="24">
        <dbReference type="Rhea" id="RHEA:37460"/>
    </physiologicalReaction>
</comment>
<evidence type="ECO:0000259" key="32">
    <source>
        <dbReference type="PROSITE" id="PS50975"/>
    </source>
</evidence>
<evidence type="ECO:0000256" key="13">
    <source>
        <dbReference type="ARBA" id="ARBA00022741"/>
    </source>
</evidence>
<dbReference type="GO" id="GO:0006020">
    <property type="term" value="P:inositol metabolic process"/>
    <property type="evidence" value="ECO:0007669"/>
    <property type="project" value="TreeGrafter"/>
</dbReference>
<dbReference type="InterPro" id="IPR036440">
    <property type="entry name" value="Peptidase_C15-like_sf"/>
</dbReference>
<dbReference type="GO" id="GO:0032958">
    <property type="term" value="P:inositol phosphate biosynthetic process"/>
    <property type="evidence" value="ECO:0007669"/>
    <property type="project" value="UniProtKB-ARBA"/>
</dbReference>
<evidence type="ECO:0000256" key="9">
    <source>
        <dbReference type="ARBA" id="ARBA00022553"/>
    </source>
</evidence>
<dbReference type="InterPro" id="IPR013651">
    <property type="entry name" value="ATP-grasp_RimK-type"/>
</dbReference>
<dbReference type="InterPro" id="IPR011761">
    <property type="entry name" value="ATP-grasp"/>
</dbReference>
<evidence type="ECO:0000256" key="19">
    <source>
        <dbReference type="ARBA" id="ARBA00022989"/>
    </source>
</evidence>
<dbReference type="Pfam" id="PF01470">
    <property type="entry name" value="Peptidase_C15"/>
    <property type="match status" value="1"/>
</dbReference>
<evidence type="ECO:0000256" key="23">
    <source>
        <dbReference type="ARBA" id="ARBA00033696"/>
    </source>
</evidence>
<dbReference type="Gene3D" id="4.10.960.10">
    <property type="entry name" value="Ribosomal protein L3, domain 3"/>
    <property type="match status" value="1"/>
</dbReference>
<evidence type="ECO:0000256" key="11">
    <source>
        <dbReference type="ARBA" id="ARBA00022679"/>
    </source>
</evidence>
<dbReference type="Gene3D" id="3.40.50.1240">
    <property type="entry name" value="Phosphoglycerate mutase-like"/>
    <property type="match status" value="1"/>
</dbReference>
<feature type="transmembrane region" description="Helical" evidence="30">
    <location>
        <begin position="2265"/>
        <end position="2286"/>
    </location>
</feature>
<evidence type="ECO:0000256" key="4">
    <source>
        <dbReference type="ARBA" id="ARBA00006540"/>
    </source>
</evidence>
<dbReference type="SUPFAM" id="SSF56059">
    <property type="entry name" value="Glutathione synthetase ATP-binding domain-like"/>
    <property type="match status" value="1"/>
</dbReference>
<keyword evidence="21" id="KW-0206">Cytoskeleton</keyword>
<dbReference type="Gene3D" id="3.40.50.11950">
    <property type="match status" value="1"/>
</dbReference>
<comment type="caution">
    <text evidence="34">The sequence shown here is derived from an EMBL/GenBank/DDBJ whole genome shotgun (WGS) entry which is preliminary data.</text>
</comment>
<keyword evidence="7" id="KW-0813">Transport</keyword>
<evidence type="ECO:0000256" key="21">
    <source>
        <dbReference type="ARBA" id="ARBA00023212"/>
    </source>
</evidence>
<dbReference type="InterPro" id="IPR019926">
    <property type="entry name" value="Ribosomal_uL3_CS"/>
</dbReference>
<evidence type="ECO:0000256" key="26">
    <source>
        <dbReference type="ARBA" id="ARBA00075553"/>
    </source>
</evidence>
<dbReference type="Gene3D" id="3.40.630.20">
    <property type="entry name" value="Peptidase C15, pyroglutamyl peptidase I-like"/>
    <property type="match status" value="1"/>
</dbReference>
<dbReference type="InterPro" id="IPR006816">
    <property type="entry name" value="ELMO_dom"/>
</dbReference>
<evidence type="ECO:0000256" key="22">
    <source>
        <dbReference type="ARBA" id="ARBA00023274"/>
    </source>
</evidence>
<dbReference type="GO" id="GO:0052723">
    <property type="term" value="F:inositol hexakisphosphate 1-kinase activity"/>
    <property type="evidence" value="ECO:0007669"/>
    <property type="project" value="UniProtKB-ARBA"/>
</dbReference>
<evidence type="ECO:0000256" key="27">
    <source>
        <dbReference type="PROSITE-ProRule" id="PRU00409"/>
    </source>
</evidence>
<dbReference type="GO" id="GO:0003735">
    <property type="term" value="F:structural constituent of ribosome"/>
    <property type="evidence" value="ECO:0007669"/>
    <property type="project" value="InterPro"/>
</dbReference>
<dbReference type="Pfam" id="PF18086">
    <property type="entry name" value="PPIP5K2_N"/>
    <property type="match status" value="1"/>
</dbReference>
<comment type="similarity">
    <text evidence="4 28">Belongs to the universal ribosomal protein uL3 family.</text>
</comment>
<dbReference type="PANTHER" id="PTHR12750">
    <property type="entry name" value="DIPHOSPHOINOSITOL PENTAKISPHOSPHATE KINASE"/>
    <property type="match status" value="1"/>
</dbReference>
<evidence type="ECO:0000256" key="8">
    <source>
        <dbReference type="ARBA" id="ARBA00022490"/>
    </source>
</evidence>
<dbReference type="EC" id="2.7.4.24" evidence="6"/>
<evidence type="ECO:0000256" key="2">
    <source>
        <dbReference type="ARBA" id="ARBA00004245"/>
    </source>
</evidence>
<comment type="catalytic activity">
    <reaction evidence="23">
        <text>5-diphospho-1D-myo-inositol 1,2,3,4,6-pentakisphosphate + ATP + H(+) = 1,5-bis(diphospho)-1D-myo-inositol 2,3,4,6-tetrakisphosphate + ADP</text>
        <dbReference type="Rhea" id="RHEA:10276"/>
        <dbReference type="ChEBI" id="CHEBI:15378"/>
        <dbReference type="ChEBI" id="CHEBI:30616"/>
        <dbReference type="ChEBI" id="CHEBI:58628"/>
        <dbReference type="ChEBI" id="CHEBI:77983"/>
        <dbReference type="ChEBI" id="CHEBI:456216"/>
        <dbReference type="EC" id="2.7.4.24"/>
    </reaction>
    <physiologicalReaction direction="left-to-right" evidence="23">
        <dbReference type="Rhea" id="RHEA:10277"/>
    </physiologicalReaction>
</comment>
<accession>A0A261XYV5</accession>
<keyword evidence="16" id="KW-0788">Thiol protease</keyword>
<feature type="domain" description="Major facilitator superfamily (MFS) profile" evidence="31">
    <location>
        <begin position="1878"/>
        <end position="2293"/>
    </location>
</feature>
<dbReference type="PROSITE" id="PS50850">
    <property type="entry name" value="MFS"/>
    <property type="match status" value="1"/>
</dbReference>
<dbReference type="OrthoDB" id="18042at2759"/>
<dbReference type="GO" id="GO:0005524">
    <property type="term" value="F:ATP binding"/>
    <property type="evidence" value="ECO:0007669"/>
    <property type="project" value="UniProtKB-UniRule"/>
</dbReference>
<dbReference type="GO" id="GO:0005840">
    <property type="term" value="C:ribosome"/>
    <property type="evidence" value="ECO:0007669"/>
    <property type="project" value="UniProtKB-KW"/>
</dbReference>
<dbReference type="Pfam" id="PF00297">
    <property type="entry name" value="Ribosomal_L3"/>
    <property type="match status" value="1"/>
</dbReference>
<dbReference type="InterPro" id="IPR037446">
    <property type="entry name" value="His_Pase_VIP1"/>
</dbReference>
<keyword evidence="20 30" id="KW-0472">Membrane</keyword>
<dbReference type="InterPro" id="IPR020846">
    <property type="entry name" value="MFS_dom"/>
</dbReference>
<dbReference type="Gene3D" id="3.30.1430.10">
    <property type="match status" value="1"/>
</dbReference>
<dbReference type="PRINTS" id="PR00706">
    <property type="entry name" value="PYROGLUPTASE"/>
</dbReference>
<sequence>MSEESFDGDRTFCNDSDSELRDSRKDESHRKFEAPRHGSLGFCPRKRAARHRGKVKSFPKDDKSKPVHLTAFLGYKAGMTHVVRDLDRPGSKMHKKEIVEAVTIVETPPMVIVGVVGYVETPRGLRSLTTVWAEHLSDELKRRFYKNWYRSKKKAFTKYAKKHADGAKEIHRELERIKKYCTVVRVLAHTQIRKVNIGQKKAHVMEIQLNGGSVADKVNWAFEHFEKTVDVASVFEQDEMTDIIGVTKGKGYTGVTHRFGTKKLPRKTHRGLRKVACIGAWHPSRVMFSVPRAGQSGYHHRTEMNKKIYRIGSGEDKKNASTEYDLTEKTITPMGGFPHYGIVNEDYVMIKGACPGVKKRVLTIRKSLVNHTKRSALEKVSLKFIDTSSKFGHGRFQTIAEKQQFLGTLKKDIHHSSRRSTLSTTPPYSYSPATSSAPSSPDGPRAKFVVGVCAMDTKARSKPMRNILNRLLEYGDFKTLVFGDKVILDEDVEKWPRCDFLISFFSSGFPLYKAIEYVNLRQPFCVNDLFMQETLWDRRVVLAILDAIGVPSPTRATVNRDGGPKLTEKTTSRLHALKVDLEWMKETTYLQVIDDDTINVGGQIMKKPFVEKPVNGEDHNVYIYYSRAQGGGVRRLFRKVANKSSEYDREMSNVRTDGSYIYEQFMDVDNAEDVKVYTIGTGFVHAETRKSPVVDGLVRRNTDGKEIRYVTELSEIEKEMARKICQAFGQTVCGFDLLRTHGKSYVIDVNGWSFVKGNDNYYDNCARILCEMFLDASARQHIQAKPDEQDAWLLKGFLSVLRHADRTPKQKMKFSFKSPFFAELLKGSTEEVILRQEHQLKLVAAATNKALALGVDDRNKLSQLKAILDLKSDLPGTKVQLKPTFSKRDGQLQKLQLIVKWGGEFTHAARYQSRDLGENLRKDKMILNEDVLKNVKIYTSTERRVLATAETFAYAFLDTNELPPGTIVKSKALLDDSNAAKELTDEVKRKLRRLLQDEHPDMQDFTSWPKDLPPPSVVAREIVNLLRPLRDIMNTNFKLMDVENIQYRWCCNESPFLFRERWEKLFRDFIDMDQDHFDPSRVSELYDSLKYDALHNRTFLETIFTVAGAHPGQAGSFDYLKKVYKKSKIMFDFIAALEYGITKKEKHEIGLLTTLPLIKKILQDLEQMRNEDDARTRLYFTKESHVHTLLNVVFLSSAKIMRLPKDALPELDYLTQITFELYERRTSMGDKEYSLRLSFSPGANDANILDLQMDAKHCLSVAPRRSLTRHRPLDEVLASYKAHLNSPNIKEIERQIEEKRYHYAQEDETDELADKVITGMDWQQVLQRNTRYASHWFSLFLINKIYQSTLLILVYKAFKLSLRQVTNTTELSRICSSAAWSLSLSDHSFTPISATELIQHGDEKAMSVQDLVPVSVETTYRVDRSILYSTQLVKKRFPLKASLESSAAQVLYTCLAHIHNSYKLVSEINARAHVQYDSSNRAHERKLQELWDLYMPDTKLAHRHSAQWQDLGFQGKDPASDFRGMGILGLEDLTYFCRNYPEEAQMILRQSSMPDSWYPFACVGINISEFAVQALRTRQLQWFLFKYGTTKDMYHEFYCYLFSTFHAFWMSHHDPPLNVMQFERKFKEFKSILMGSRPEVNAVLTGFEPFAHYETNPSWEAGKLLSGKRFQLSDGSAVILDTQEIPVEYVPVLNTVPHLHNNVKRYKYYFHVGVGNTGSVRIEQLAHRTGYTKPDNSKYIPESHNVDGYDHYPDQQRTKVDVAALVNHLEQHSRPGLVAPSVDAGRYLCEYIYYVSMSEATAHPHDDPIVLFIHVPPVGKPLQISEMRDILEEIVDWVRASVDIEKASTGHDGSVGGAYSAEARLIERKLVHKLDAVILPITMCMYLCAFLDRGNMGNARLQGLEAEVLGGNDLRYSVCLAMFYVTYIAFNVPGNMLAKVLPPAKSLALATFVWGVAATCQAAVKNYAGLIVCRLFIGIGEAGFGSAVALYYSMWYKKNEIATRLALFIGCGALAGTFGGLIAYGVGNIQSSSLSDRQILFLIEGLPCLFLSGIVFLFLPDRPETSKFLTEDERVVANTRLNSHAGPAEGPRHFDMRSLRRALSDYKNWMIASMYLGVNLTLGYISGFLPTILTTLGYSNVNAQLFTVPPYAVALVYMAIVSFVSDRFKIRGTLVCFNGLVAAVGFIILLAVHNNSHVRYFATFLIVAPTFTNIPICLSWASNNNATESSRAVALGLVNSVGQCFSILASFSFPSSEGPLYIRDIALNLAFSLVTALLGITLYTILKVENKRRDRAEGPPSESISRIDTAEYFDKTPGFRYVA</sequence>
<feature type="transmembrane region" description="Helical" evidence="30">
    <location>
        <begin position="2233"/>
        <end position="2253"/>
    </location>
</feature>
<dbReference type="Pfam" id="PF08443">
    <property type="entry name" value="RimK"/>
    <property type="match status" value="1"/>
</dbReference>
<dbReference type="InterPro" id="IPR016125">
    <property type="entry name" value="Peptidase_C15-like"/>
</dbReference>
<dbReference type="Gene3D" id="1.20.1250.20">
    <property type="entry name" value="MFS general substrate transporter like domains"/>
    <property type="match status" value="2"/>
</dbReference>
<dbReference type="GO" id="GO:0046872">
    <property type="term" value="F:metal ion binding"/>
    <property type="evidence" value="ECO:0007669"/>
    <property type="project" value="InterPro"/>
</dbReference>
<dbReference type="SUPFAM" id="SSF53254">
    <property type="entry name" value="Phosphoglycerate mutase-like"/>
    <property type="match status" value="1"/>
</dbReference>
<comment type="similarity">
    <text evidence="3">Belongs to the histidine acid phosphatase family. VIP1 subfamily.</text>
</comment>
<feature type="transmembrane region" description="Helical" evidence="30">
    <location>
        <begin position="2005"/>
        <end position="2027"/>
    </location>
</feature>
<evidence type="ECO:0000256" key="30">
    <source>
        <dbReference type="SAM" id="Phobius"/>
    </source>
</evidence>
<feature type="compositionally biased region" description="Basic and acidic residues" evidence="29">
    <location>
        <begin position="7"/>
        <end position="36"/>
    </location>
</feature>
<feature type="transmembrane region" description="Helical" evidence="30">
    <location>
        <begin position="2145"/>
        <end position="2165"/>
    </location>
</feature>
<keyword evidence="14" id="KW-0418">Kinase</keyword>
<feature type="domain" description="ELMO" evidence="33">
    <location>
        <begin position="1482"/>
        <end position="1637"/>
    </location>
</feature>
<dbReference type="GO" id="GO:0016920">
    <property type="term" value="F:pyroglutamyl-peptidase activity"/>
    <property type="evidence" value="ECO:0007669"/>
    <property type="project" value="InterPro"/>
</dbReference>
<keyword evidence="35" id="KW-1185">Reference proteome</keyword>
<evidence type="ECO:0000256" key="18">
    <source>
        <dbReference type="ARBA" id="ARBA00022980"/>
    </source>
</evidence>
<dbReference type="FunFam" id="2.40.30.10:FF:000079">
    <property type="entry name" value="60S ribosomal protein L3"/>
    <property type="match status" value="1"/>
</dbReference>
<dbReference type="FunFam" id="1.20.1250.20:FF:000018">
    <property type="entry name" value="MFS transporter permease"/>
    <property type="match status" value="1"/>
</dbReference>
<evidence type="ECO:0000256" key="3">
    <source>
        <dbReference type="ARBA" id="ARBA00005609"/>
    </source>
</evidence>
<dbReference type="FunFam" id="4.10.960.10:FF:000002">
    <property type="entry name" value="60S ribosomal protein L3"/>
    <property type="match status" value="1"/>
</dbReference>
<gene>
    <name evidence="34" type="ORF">BZG36_03102</name>
</gene>
<dbReference type="InterPro" id="IPR000816">
    <property type="entry name" value="Peptidase_C15"/>
</dbReference>
<dbReference type="GO" id="GO:0052843">
    <property type="term" value="F:inositol-1-diphosphate-2,3,4,5,6-pentakisphosphate diphosphatase activity"/>
    <property type="evidence" value="ECO:0007669"/>
    <property type="project" value="UniProtKB-ARBA"/>
</dbReference>
<feature type="region of interest" description="Disordered" evidence="29">
    <location>
        <begin position="1"/>
        <end position="62"/>
    </location>
</feature>
<dbReference type="GO" id="GO:0005856">
    <property type="term" value="C:cytoskeleton"/>
    <property type="evidence" value="ECO:0007669"/>
    <property type="project" value="UniProtKB-SubCell"/>
</dbReference>
<dbReference type="InterPro" id="IPR000597">
    <property type="entry name" value="Ribosomal_uL3"/>
</dbReference>
<evidence type="ECO:0000256" key="28">
    <source>
        <dbReference type="RuleBase" id="RU003905"/>
    </source>
</evidence>
<protein>
    <recommendedName>
        <fullName evidence="25">Inositol hexakisphosphate and diphosphoinositol-pentakisphosphate kinase</fullName>
        <ecNumber evidence="6">2.7.4.24</ecNumber>
    </recommendedName>
    <alternativeName>
        <fullName evidence="26">InsP6 and PP-IP5 kinase</fullName>
    </alternativeName>
</protein>
<dbReference type="PROSITE" id="PS50975">
    <property type="entry name" value="ATP_GRASP"/>
    <property type="match status" value="1"/>
</dbReference>
<evidence type="ECO:0000256" key="17">
    <source>
        <dbReference type="ARBA" id="ARBA00022840"/>
    </source>
</evidence>
<dbReference type="GO" id="GO:0022857">
    <property type="term" value="F:transmembrane transporter activity"/>
    <property type="evidence" value="ECO:0007669"/>
    <property type="project" value="InterPro"/>
</dbReference>
<dbReference type="Pfam" id="PF07690">
    <property type="entry name" value="MFS_1"/>
    <property type="match status" value="1"/>
</dbReference>
<organism evidence="34 35">
    <name type="scientific">Bifiguratus adelaidae</name>
    <dbReference type="NCBI Taxonomy" id="1938954"/>
    <lineage>
        <taxon>Eukaryota</taxon>
        <taxon>Fungi</taxon>
        <taxon>Fungi incertae sedis</taxon>
        <taxon>Mucoromycota</taxon>
        <taxon>Mucoromycotina</taxon>
        <taxon>Endogonomycetes</taxon>
        <taxon>Endogonales</taxon>
        <taxon>Endogonales incertae sedis</taxon>
        <taxon>Bifiguratus</taxon>
    </lineage>
</organism>
<evidence type="ECO:0000259" key="31">
    <source>
        <dbReference type="PROSITE" id="PS50850"/>
    </source>
</evidence>
<name>A0A261XYV5_9FUNG</name>
<feature type="transmembrane region" description="Helical" evidence="30">
    <location>
        <begin position="1914"/>
        <end position="1934"/>
    </location>
</feature>
<feature type="transmembrane region" description="Helical" evidence="30">
    <location>
        <begin position="1970"/>
        <end position="1993"/>
    </location>
</feature>
<dbReference type="FunFam" id="3.40.50.11950:FF:000002">
    <property type="entry name" value="Inositol hexakisphosphate and diphosphoinositol-pentakisphosphate kinase"/>
    <property type="match status" value="1"/>
</dbReference>
<feature type="compositionally biased region" description="Low complexity" evidence="29">
    <location>
        <begin position="419"/>
        <end position="440"/>
    </location>
</feature>
<dbReference type="PROSITE" id="PS51335">
    <property type="entry name" value="ELMO"/>
    <property type="match status" value="1"/>
</dbReference>
<dbReference type="FunFam" id="1.20.1250.20:FF:000013">
    <property type="entry name" value="MFS general substrate transporter"/>
    <property type="match status" value="1"/>
</dbReference>
<feature type="domain" description="ATP-grasp" evidence="32">
    <location>
        <begin position="582"/>
        <end position="778"/>
    </location>
</feature>
<dbReference type="GO" id="GO:0006412">
    <property type="term" value="P:translation"/>
    <property type="evidence" value="ECO:0007669"/>
    <property type="project" value="InterPro"/>
</dbReference>
<dbReference type="InterPro" id="IPR011701">
    <property type="entry name" value="MFS"/>
</dbReference>
<dbReference type="InterPro" id="IPR044892">
    <property type="entry name" value="Ribosomal_L3_dom_3_arc_sf"/>
</dbReference>
<comment type="similarity">
    <text evidence="5">Belongs to the peptidase C15 family.</text>
</comment>
<dbReference type="FunFam" id="3.30.1430.10:FF:000001">
    <property type="entry name" value="60S ribosomal protein L3"/>
    <property type="match status" value="1"/>
</dbReference>
<evidence type="ECO:0000256" key="24">
    <source>
        <dbReference type="ARBA" id="ARBA00034629"/>
    </source>
</evidence>
<dbReference type="GO" id="GO:0016020">
    <property type="term" value="C:membrane"/>
    <property type="evidence" value="ECO:0007669"/>
    <property type="project" value="UniProtKB-SubCell"/>
</dbReference>
<keyword evidence="9" id="KW-0597">Phosphoprotein</keyword>
<evidence type="ECO:0000256" key="25">
    <source>
        <dbReference type="ARBA" id="ARBA00071668"/>
    </source>
</evidence>
<keyword evidence="10" id="KW-0645">Protease</keyword>
<dbReference type="FunFam" id="3.30.470.20:FF:000036">
    <property type="entry name" value="Inositol hexakisphosphate and diphosphoinositol-pentakisphosphate kinase"/>
    <property type="match status" value="1"/>
</dbReference>
<evidence type="ECO:0000256" key="6">
    <source>
        <dbReference type="ARBA" id="ARBA00012893"/>
    </source>
</evidence>
<feature type="transmembrane region" description="Helical" evidence="30">
    <location>
        <begin position="2198"/>
        <end position="2221"/>
    </location>
</feature>
<keyword evidence="12 30" id="KW-0812">Transmembrane</keyword>
<feature type="transmembrane region" description="Helical" evidence="30">
    <location>
        <begin position="1874"/>
        <end position="1894"/>
    </location>
</feature>
<evidence type="ECO:0000256" key="29">
    <source>
        <dbReference type="SAM" id="MobiDB-lite"/>
    </source>
</evidence>
<proteinExistence type="inferred from homology"/>
<dbReference type="EMBL" id="MVBO01000079">
    <property type="protein sequence ID" value="OZJ03559.1"/>
    <property type="molecule type" value="Genomic_DNA"/>
</dbReference>
<dbReference type="Proteomes" id="UP000242875">
    <property type="component" value="Unassembled WGS sequence"/>
</dbReference>
<comment type="subcellular location">
    <subcellularLocation>
        <location evidence="2">Cytoplasm</location>
        <location evidence="2">Cytoskeleton</location>
    </subcellularLocation>
    <subcellularLocation>
        <location evidence="1">Membrane</location>
        <topology evidence="1">Multi-pass membrane protein</topology>
    </subcellularLocation>
</comment>
<dbReference type="GO" id="GO:1990904">
    <property type="term" value="C:ribonucleoprotein complex"/>
    <property type="evidence" value="ECO:0007669"/>
    <property type="project" value="UniProtKB-KW"/>
</dbReference>
<dbReference type="FunFam" id="2.40.30.10:FF:000351">
    <property type="entry name" value="Ribosomal protein L3"/>
    <property type="match status" value="1"/>
</dbReference>
<evidence type="ECO:0000256" key="20">
    <source>
        <dbReference type="ARBA" id="ARBA00023136"/>
    </source>
</evidence>
<evidence type="ECO:0000313" key="35">
    <source>
        <dbReference type="Proteomes" id="UP000242875"/>
    </source>
</evidence>
<dbReference type="InterPro" id="IPR009000">
    <property type="entry name" value="Transl_B-barrel_sf"/>
</dbReference>
<keyword evidence="19 30" id="KW-1133">Transmembrane helix</keyword>
<keyword evidence="8" id="KW-0963">Cytoplasm</keyword>
<keyword evidence="11" id="KW-0808">Transferase</keyword>
<dbReference type="SUPFAM" id="SSF53182">
    <property type="entry name" value="Pyrrolidone carboxyl peptidase (pyroglutamate aminopeptidase)"/>
    <property type="match status" value="1"/>
</dbReference>
<keyword evidence="15" id="KW-0378">Hydrolase</keyword>
<dbReference type="GO" id="GO:0006508">
    <property type="term" value="P:proteolysis"/>
    <property type="evidence" value="ECO:0007669"/>
    <property type="project" value="UniProtKB-KW"/>
</dbReference>
<keyword evidence="22 28" id="KW-0687">Ribonucleoprotein</keyword>
<dbReference type="InterPro" id="IPR040557">
    <property type="entry name" value="VIP1_N"/>
</dbReference>
<dbReference type="InterPro" id="IPR000560">
    <property type="entry name" value="His_Pase_clade-2"/>
</dbReference>
<evidence type="ECO:0000256" key="15">
    <source>
        <dbReference type="ARBA" id="ARBA00022801"/>
    </source>
</evidence>
<evidence type="ECO:0000256" key="7">
    <source>
        <dbReference type="ARBA" id="ARBA00022448"/>
    </source>
</evidence>
<dbReference type="Gene3D" id="3.30.470.20">
    <property type="entry name" value="ATP-grasp fold, B domain"/>
    <property type="match status" value="1"/>
</dbReference>
<dbReference type="PANTHER" id="PTHR12750:SF9">
    <property type="entry name" value="INOSITOL HEXAKISPHOSPHATE AND DIPHOSPHOINOSITOL-PENTAKISPHOSPHATE KINASE"/>
    <property type="match status" value="1"/>
</dbReference>
<keyword evidence="13 27" id="KW-0547">Nucleotide-binding</keyword>
<evidence type="ECO:0000256" key="14">
    <source>
        <dbReference type="ARBA" id="ARBA00022777"/>
    </source>
</evidence>
<evidence type="ECO:0000256" key="16">
    <source>
        <dbReference type="ARBA" id="ARBA00022807"/>
    </source>
</evidence>
<evidence type="ECO:0000256" key="10">
    <source>
        <dbReference type="ARBA" id="ARBA00022670"/>
    </source>
</evidence>
<dbReference type="GO" id="GO:0033857">
    <property type="term" value="F:5-diphosphoinositol pentakisphosphate 1-kinase activity"/>
    <property type="evidence" value="ECO:0007669"/>
    <property type="project" value="TreeGrafter"/>
</dbReference>
<evidence type="ECO:0000313" key="34">
    <source>
        <dbReference type="EMBL" id="OZJ03559.1"/>
    </source>
</evidence>
<evidence type="ECO:0000259" key="33">
    <source>
        <dbReference type="PROSITE" id="PS51335"/>
    </source>
</evidence>
<feature type="transmembrane region" description="Helical" evidence="30">
    <location>
        <begin position="2109"/>
        <end position="2133"/>
    </location>
</feature>
<feature type="compositionally biased region" description="Basic residues" evidence="29">
    <location>
        <begin position="44"/>
        <end position="57"/>
    </location>
</feature>
<dbReference type="Pfam" id="PF00328">
    <property type="entry name" value="His_Phos_2"/>
    <property type="match status" value="1"/>
</dbReference>
<dbReference type="InterPro" id="IPR036259">
    <property type="entry name" value="MFS_trans_sf"/>
</dbReference>